<evidence type="ECO:0000313" key="1">
    <source>
        <dbReference type="EMBL" id="UOQ46185.1"/>
    </source>
</evidence>
<dbReference type="Proteomes" id="UP000831787">
    <property type="component" value="Chromosome"/>
</dbReference>
<organism evidence="1 2">
    <name type="scientific">Halobacillus salinarum</name>
    <dbReference type="NCBI Taxonomy" id="2932257"/>
    <lineage>
        <taxon>Bacteria</taxon>
        <taxon>Bacillati</taxon>
        <taxon>Bacillota</taxon>
        <taxon>Bacilli</taxon>
        <taxon>Bacillales</taxon>
        <taxon>Bacillaceae</taxon>
        <taxon>Halobacillus</taxon>
    </lineage>
</organism>
<gene>
    <name evidence="1" type="ORF">MUN89_09860</name>
</gene>
<dbReference type="Pfam" id="PF08812">
    <property type="entry name" value="YtxC"/>
    <property type="match status" value="1"/>
</dbReference>
<dbReference type="EMBL" id="CP095073">
    <property type="protein sequence ID" value="UOQ46185.1"/>
    <property type="molecule type" value="Genomic_DNA"/>
</dbReference>
<keyword evidence="2" id="KW-1185">Reference proteome</keyword>
<name>A0ABY4EP74_9BACI</name>
<dbReference type="InterPro" id="IPR014199">
    <property type="entry name" value="Spore_YtxC"/>
</dbReference>
<dbReference type="RefSeq" id="WP_244713254.1">
    <property type="nucleotide sequence ID" value="NZ_CP095073.1"/>
</dbReference>
<proteinExistence type="predicted"/>
<sequence length="268" mass="31592">MVCIYFSNRDDAAFFQQAVRFSKGKWNVKPQEYQTEFQLITGTLGQAYEDTVTALVELFRERKLLGWLEGVLRYSYYYTDPQEIQRILEVAQEYDPSPPEGHSWPPLFEEVSQNIDQMLQETYSVEFDHLCVHVLKAVHQTLIDYTGKLIDEYKLEEAHQLMVDSWRQRVSLRDTGVQLLHIKDDSPFRYYHAEGNELREAETLLYMNQYPDSSIRDLPLDWDLTPALVHAPDQLIIYSDRQGVGKLELLVRIFEEKATWKPLKDFPF</sequence>
<evidence type="ECO:0000313" key="2">
    <source>
        <dbReference type="Proteomes" id="UP000831787"/>
    </source>
</evidence>
<accession>A0ABY4EP74</accession>
<protein>
    <submittedName>
        <fullName evidence="1">Sporulation protein YtxC</fullName>
    </submittedName>
</protein>
<reference evidence="1 2" key="1">
    <citation type="submission" date="2022-04" db="EMBL/GenBank/DDBJ databases">
        <title>Halobacillus sp. isolated from saltern.</title>
        <authorList>
            <person name="Won M."/>
            <person name="Lee C.-M."/>
            <person name="Woen H.-Y."/>
            <person name="Kwon S.-W."/>
        </authorList>
    </citation>
    <scope>NUCLEOTIDE SEQUENCE [LARGE SCALE GENOMIC DNA]</scope>
    <source>
        <strain evidence="1 2">SSBR10-3</strain>
    </source>
</reference>